<feature type="region of interest" description="Disordered" evidence="3">
    <location>
        <begin position="334"/>
        <end position="355"/>
    </location>
</feature>
<protein>
    <recommendedName>
        <fullName evidence="1">gamma-glutamylcyclotransferase</fullName>
        <ecNumber evidence="1">4.3.2.9</ecNumber>
    </recommendedName>
</protein>
<evidence type="ECO:0000256" key="2">
    <source>
        <dbReference type="ARBA" id="ARBA00023239"/>
    </source>
</evidence>
<accession>A0ABQ8GTC2</accession>
<evidence type="ECO:0000313" key="5">
    <source>
        <dbReference type="Proteomes" id="UP000774617"/>
    </source>
</evidence>
<evidence type="ECO:0000256" key="1">
    <source>
        <dbReference type="ARBA" id="ARBA00012346"/>
    </source>
</evidence>
<feature type="region of interest" description="Disordered" evidence="3">
    <location>
        <begin position="23"/>
        <end position="46"/>
    </location>
</feature>
<comment type="caution">
    <text evidence="4">The sequence shown here is derived from an EMBL/GenBank/DDBJ whole genome shotgun (WGS) entry which is preliminary data.</text>
</comment>
<organism evidence="4 5">
    <name type="scientific">Macrophomina phaseolina</name>
    <dbReference type="NCBI Taxonomy" id="35725"/>
    <lineage>
        <taxon>Eukaryota</taxon>
        <taxon>Fungi</taxon>
        <taxon>Dikarya</taxon>
        <taxon>Ascomycota</taxon>
        <taxon>Pezizomycotina</taxon>
        <taxon>Dothideomycetes</taxon>
        <taxon>Dothideomycetes incertae sedis</taxon>
        <taxon>Botryosphaeriales</taxon>
        <taxon>Botryosphaeriaceae</taxon>
        <taxon>Macrophomina</taxon>
    </lineage>
</organism>
<dbReference type="PANTHER" id="PTHR12935">
    <property type="entry name" value="GAMMA-GLUTAMYLCYCLOTRANSFERASE"/>
    <property type="match status" value="1"/>
</dbReference>
<evidence type="ECO:0000313" key="4">
    <source>
        <dbReference type="EMBL" id="KAH7062333.1"/>
    </source>
</evidence>
<dbReference type="EMBL" id="JAGTJR010000003">
    <property type="protein sequence ID" value="KAH7062333.1"/>
    <property type="molecule type" value="Genomic_DNA"/>
</dbReference>
<gene>
    <name evidence="4" type="ORF">B0J12DRAFT_234645</name>
</gene>
<dbReference type="Gene3D" id="3.10.490.10">
    <property type="entry name" value="Gamma-glutamyl cyclotransferase-like"/>
    <property type="match status" value="1"/>
</dbReference>
<feature type="compositionally biased region" description="Acidic residues" evidence="3">
    <location>
        <begin position="335"/>
        <end position="348"/>
    </location>
</feature>
<name>A0ABQ8GTC2_9PEZI</name>
<dbReference type="Proteomes" id="UP000774617">
    <property type="component" value="Unassembled WGS sequence"/>
</dbReference>
<keyword evidence="5" id="KW-1185">Reference proteome</keyword>
<dbReference type="InterPro" id="IPR017939">
    <property type="entry name" value="G-Glutamylcylcotransferase"/>
</dbReference>
<keyword evidence="2" id="KW-0456">Lyase</keyword>
<dbReference type="EC" id="4.3.2.9" evidence="1"/>
<reference evidence="4 5" key="1">
    <citation type="journal article" date="2021" name="Nat. Commun.">
        <title>Genetic determinants of endophytism in the Arabidopsis root mycobiome.</title>
        <authorList>
            <person name="Mesny F."/>
            <person name="Miyauchi S."/>
            <person name="Thiergart T."/>
            <person name="Pickel B."/>
            <person name="Atanasova L."/>
            <person name="Karlsson M."/>
            <person name="Huettel B."/>
            <person name="Barry K.W."/>
            <person name="Haridas S."/>
            <person name="Chen C."/>
            <person name="Bauer D."/>
            <person name="Andreopoulos W."/>
            <person name="Pangilinan J."/>
            <person name="LaButti K."/>
            <person name="Riley R."/>
            <person name="Lipzen A."/>
            <person name="Clum A."/>
            <person name="Drula E."/>
            <person name="Henrissat B."/>
            <person name="Kohler A."/>
            <person name="Grigoriev I.V."/>
            <person name="Martin F.M."/>
            <person name="Hacquard S."/>
        </authorList>
    </citation>
    <scope>NUCLEOTIDE SEQUENCE [LARGE SCALE GENOMIC DNA]</scope>
    <source>
        <strain evidence="4 5">MPI-SDFR-AT-0080</strain>
    </source>
</reference>
<sequence>MAAANLNSSEPTSCSLRSRLNNLFSTRTGPKPYKTSLPPPSEKRLQASRHEAPFDLNFDAKHVSGGEKTVLYLAYGSNLCHETFQGKRGIRPLSQINVVVPSLRLTFDLPGIPYLEPCFSNSGLRNRGQRNDNAPSRKEPLLVTTDYHKDRWKKGLVGVVYEVTMADYTHIIATEGGGTGYKDVLVDCYPLHDEHVVPEEPTSQPFRAHTLFAPAQGTSFPRRPDPSYAQPSARYLKLITNGAEEHSLPQDYKDYLYSIRPFTITTRRQRLGQIIFSSIWMPLFLLIITLQEVFQDENGKSPGWLAAFANAIMKGAWISYDGLFKKLFGDGERTIEEEEEEEDDDDDEEKQRLFK</sequence>
<evidence type="ECO:0000256" key="3">
    <source>
        <dbReference type="SAM" id="MobiDB-lite"/>
    </source>
</evidence>
<dbReference type="PANTHER" id="PTHR12935:SF0">
    <property type="entry name" value="GAMMA-GLUTAMYLCYCLOTRANSFERASE"/>
    <property type="match status" value="1"/>
</dbReference>
<proteinExistence type="predicted"/>